<dbReference type="Pfam" id="PF14223">
    <property type="entry name" value="Retrotran_gag_2"/>
    <property type="match status" value="1"/>
</dbReference>
<evidence type="ECO:0000313" key="7">
    <source>
        <dbReference type="Proteomes" id="UP000289340"/>
    </source>
</evidence>
<dbReference type="InterPro" id="IPR057670">
    <property type="entry name" value="SH3_retrovirus"/>
</dbReference>
<dbReference type="InterPro" id="IPR013103">
    <property type="entry name" value="RVT_2"/>
</dbReference>
<comment type="caution">
    <text evidence="6">The sequence shown here is derived from an EMBL/GenBank/DDBJ whole genome shotgun (WGS) entry which is preliminary data.</text>
</comment>
<evidence type="ECO:0000256" key="2">
    <source>
        <dbReference type="ARBA" id="ARBA00022801"/>
    </source>
</evidence>
<sequence length="664" mass="76594">MLEEKFVTIIDASSNEEKTHYKAWERSQRLSLMFMRMTVADSIKTGLPKTNNAKEFMGLVGEHSQTADKSLAGTLMSTLTTMKFYGSRTMHEHVIEMTNIAARLKILGMAANKNFLVQFILNSLPSEYDRGGEYYERYDETGKHPDPFAKLLQKRGICAQYTMPGTPQQNGISERVPSKAVPKTPLKLWTNRTPSIRHLHVSGCQAEIRIYNPQERKLDARTINGYFIGYPEKSKEYMFYCPNHSMRIVETRNPRFIENGEISGNAVPREVEIKKVRVQVFLACASNSKVIALFSCCYKINEDEQHNNEHMMDNEPIMEEPQEVALRRSQRERRPAISNDYVVYLHETKKNLSINDNDPILFSQAVSCDNSEKWLNVMKEEINSMEHNGVWDIVELPKGCKIVGCKWVFKTKHDSHGNLERYKARLVAKRFTQKDGIDYKETFLPVSRKDSFKIIMTLVVHYDLELHQMDVKTAFLNGDLEENVYMDQPMGFSVEGMEHMVSGSKVIFNSAYDILLATNDLGPLHETKKFLSRNFEMKDMGLGIVDSIARLLKMYCDNSTTIFLHPQCWRVKFGTPLNHVNPDMSRFQILVWHQTGDPLANSQPHPVTMIDTDTLQQLQNRITQMERCHEKELTKLKDDHDQLEARVRHPQGNEQSAHTLPERT</sequence>
<evidence type="ECO:0000256" key="3">
    <source>
        <dbReference type="SAM" id="Coils"/>
    </source>
</evidence>
<dbReference type="Pfam" id="PF07727">
    <property type="entry name" value="RVT_2"/>
    <property type="match status" value="1"/>
</dbReference>
<reference evidence="6 7" key="1">
    <citation type="submission" date="2018-09" db="EMBL/GenBank/DDBJ databases">
        <title>A high-quality reference genome of wild soybean provides a powerful tool to mine soybean genomes.</title>
        <authorList>
            <person name="Xie M."/>
            <person name="Chung C.Y.L."/>
            <person name="Li M.-W."/>
            <person name="Wong F.-L."/>
            <person name="Chan T.-F."/>
            <person name="Lam H.-M."/>
        </authorList>
    </citation>
    <scope>NUCLEOTIDE SEQUENCE [LARGE SCALE GENOMIC DNA]</scope>
    <source>
        <strain evidence="7">cv. W05</strain>
        <tissue evidence="6">Hypocotyl of etiolated seedlings</tissue>
    </source>
</reference>
<name>A0A445LQM4_GLYSO</name>
<feature type="domain" description="Reverse transcriptase Ty1/copia-type" evidence="4">
    <location>
        <begin position="388"/>
        <end position="500"/>
    </location>
</feature>
<proteinExistence type="predicted"/>
<keyword evidence="1" id="KW-0479">Metal-binding</keyword>
<dbReference type="GO" id="GO:0003676">
    <property type="term" value="F:nucleic acid binding"/>
    <property type="evidence" value="ECO:0007669"/>
    <property type="project" value="InterPro"/>
</dbReference>
<dbReference type="InterPro" id="IPR039537">
    <property type="entry name" value="Retrotran_Ty1/copia-like"/>
</dbReference>
<feature type="domain" description="Retroviral polymerase SH3-like" evidence="5">
    <location>
        <begin position="204"/>
        <end position="260"/>
    </location>
</feature>
<dbReference type="Gene3D" id="3.30.420.10">
    <property type="entry name" value="Ribonuclease H-like superfamily/Ribonuclease H"/>
    <property type="match status" value="1"/>
</dbReference>
<dbReference type="GO" id="GO:0016787">
    <property type="term" value="F:hydrolase activity"/>
    <property type="evidence" value="ECO:0007669"/>
    <property type="project" value="UniProtKB-KW"/>
</dbReference>
<dbReference type="PANTHER" id="PTHR42648">
    <property type="entry name" value="TRANSPOSASE, PUTATIVE-RELATED"/>
    <property type="match status" value="1"/>
</dbReference>
<dbReference type="EMBL" id="QZWG01000002">
    <property type="protein sequence ID" value="RZC25618.1"/>
    <property type="molecule type" value="Genomic_DNA"/>
</dbReference>
<dbReference type="SUPFAM" id="SSF53098">
    <property type="entry name" value="Ribonuclease H-like"/>
    <property type="match status" value="1"/>
</dbReference>
<dbReference type="InterPro" id="IPR036397">
    <property type="entry name" value="RNaseH_sf"/>
</dbReference>
<dbReference type="InterPro" id="IPR012337">
    <property type="entry name" value="RNaseH-like_sf"/>
</dbReference>
<keyword evidence="6" id="KW-0808">Transferase</keyword>
<gene>
    <name evidence="6" type="ORF">D0Y65_004348</name>
</gene>
<dbReference type="EC" id="2.7.7.7" evidence="6"/>
<evidence type="ECO:0000256" key="1">
    <source>
        <dbReference type="ARBA" id="ARBA00022723"/>
    </source>
</evidence>
<dbReference type="Proteomes" id="UP000289340">
    <property type="component" value="Chromosome 2"/>
</dbReference>
<evidence type="ECO:0000259" key="5">
    <source>
        <dbReference type="Pfam" id="PF25597"/>
    </source>
</evidence>
<dbReference type="GO" id="GO:0003887">
    <property type="term" value="F:DNA-directed DNA polymerase activity"/>
    <property type="evidence" value="ECO:0007669"/>
    <property type="project" value="UniProtKB-EC"/>
</dbReference>
<dbReference type="GO" id="GO:0046872">
    <property type="term" value="F:metal ion binding"/>
    <property type="evidence" value="ECO:0007669"/>
    <property type="project" value="UniProtKB-KW"/>
</dbReference>
<dbReference type="PANTHER" id="PTHR42648:SF28">
    <property type="entry name" value="TRANSPOSON-ENCODED PROTEIN WITH RIBONUCLEASE H-LIKE AND RETROVIRUS ZINC FINGER-LIKE DOMAINS"/>
    <property type="match status" value="1"/>
</dbReference>
<evidence type="ECO:0000313" key="6">
    <source>
        <dbReference type="EMBL" id="RZC25618.1"/>
    </source>
</evidence>
<feature type="coiled-coil region" evidence="3">
    <location>
        <begin position="615"/>
        <end position="646"/>
    </location>
</feature>
<keyword evidence="6" id="KW-0548">Nucleotidyltransferase</keyword>
<protein>
    <submittedName>
        <fullName evidence="6">Retrovirus-related Pol polyprotein from transposon TNT 1-94</fullName>
        <ecNumber evidence="6">2.7.7.7</ecNumber>
    </submittedName>
</protein>
<dbReference type="Pfam" id="PF25597">
    <property type="entry name" value="SH3_retrovirus"/>
    <property type="match status" value="1"/>
</dbReference>
<keyword evidence="2" id="KW-0378">Hydrolase</keyword>
<organism evidence="6 7">
    <name type="scientific">Glycine soja</name>
    <name type="common">Wild soybean</name>
    <dbReference type="NCBI Taxonomy" id="3848"/>
    <lineage>
        <taxon>Eukaryota</taxon>
        <taxon>Viridiplantae</taxon>
        <taxon>Streptophyta</taxon>
        <taxon>Embryophyta</taxon>
        <taxon>Tracheophyta</taxon>
        <taxon>Spermatophyta</taxon>
        <taxon>Magnoliopsida</taxon>
        <taxon>eudicotyledons</taxon>
        <taxon>Gunneridae</taxon>
        <taxon>Pentapetalae</taxon>
        <taxon>rosids</taxon>
        <taxon>fabids</taxon>
        <taxon>Fabales</taxon>
        <taxon>Fabaceae</taxon>
        <taxon>Papilionoideae</taxon>
        <taxon>50 kb inversion clade</taxon>
        <taxon>NPAAA clade</taxon>
        <taxon>indigoferoid/millettioid clade</taxon>
        <taxon>Phaseoleae</taxon>
        <taxon>Glycine</taxon>
        <taxon>Glycine subgen. Soja</taxon>
    </lineage>
</organism>
<keyword evidence="7" id="KW-1185">Reference proteome</keyword>
<accession>A0A445LQM4</accession>
<dbReference type="InterPro" id="IPR043502">
    <property type="entry name" value="DNA/RNA_pol_sf"/>
</dbReference>
<evidence type="ECO:0000259" key="4">
    <source>
        <dbReference type="Pfam" id="PF07727"/>
    </source>
</evidence>
<dbReference type="SUPFAM" id="SSF56672">
    <property type="entry name" value="DNA/RNA polymerases"/>
    <property type="match status" value="1"/>
</dbReference>
<keyword evidence="3" id="KW-0175">Coiled coil</keyword>
<dbReference type="AlphaFoldDB" id="A0A445LQM4"/>